<dbReference type="PROSITE" id="PS50828">
    <property type="entry name" value="SMR"/>
    <property type="match status" value="1"/>
</dbReference>
<dbReference type="SUPFAM" id="SSF160443">
    <property type="entry name" value="SMR domain-like"/>
    <property type="match status" value="1"/>
</dbReference>
<dbReference type="InterPro" id="IPR036063">
    <property type="entry name" value="Smr_dom_sf"/>
</dbReference>
<gene>
    <name evidence="3" type="ORF">G7Y85_02045</name>
</gene>
<reference evidence="3 4" key="1">
    <citation type="journal article" date="2014" name="Int. J. Syst. Evol. Microbiol.">
        <title>Solimonas terrae sp. nov., isolated from soil.</title>
        <authorList>
            <person name="Kim S.J."/>
            <person name="Moon J.Y."/>
            <person name="Weon H.Y."/>
            <person name="Ahn J.H."/>
            <person name="Chen W.M."/>
            <person name="Kwon S.W."/>
        </authorList>
    </citation>
    <scope>NUCLEOTIDE SEQUENCE [LARGE SCALE GENOMIC DNA]</scope>
    <source>
        <strain evidence="3 4">KIS83-12</strain>
    </source>
</reference>
<feature type="region of interest" description="Disordered" evidence="1">
    <location>
        <begin position="1"/>
        <end position="27"/>
    </location>
</feature>
<dbReference type="EMBL" id="JAAMOW010000001">
    <property type="protein sequence ID" value="NGY03538.1"/>
    <property type="molecule type" value="Genomic_DNA"/>
</dbReference>
<evidence type="ECO:0000259" key="2">
    <source>
        <dbReference type="PROSITE" id="PS50828"/>
    </source>
</evidence>
<evidence type="ECO:0000313" key="4">
    <source>
        <dbReference type="Proteomes" id="UP000472676"/>
    </source>
</evidence>
<evidence type="ECO:0000313" key="3">
    <source>
        <dbReference type="EMBL" id="NGY03538.1"/>
    </source>
</evidence>
<dbReference type="Proteomes" id="UP000472676">
    <property type="component" value="Unassembled WGS sequence"/>
</dbReference>
<comment type="caution">
    <text evidence="3">The sequence shown here is derived from an EMBL/GenBank/DDBJ whole genome shotgun (WGS) entry which is preliminary data.</text>
</comment>
<organism evidence="3 4">
    <name type="scientific">Solimonas terrae</name>
    <dbReference type="NCBI Taxonomy" id="1396819"/>
    <lineage>
        <taxon>Bacteria</taxon>
        <taxon>Pseudomonadati</taxon>
        <taxon>Pseudomonadota</taxon>
        <taxon>Gammaproteobacteria</taxon>
        <taxon>Nevskiales</taxon>
        <taxon>Nevskiaceae</taxon>
        <taxon>Solimonas</taxon>
    </lineage>
</organism>
<dbReference type="PANTHER" id="PTHR35562">
    <property type="entry name" value="DNA ENDONUCLEASE SMRA-RELATED"/>
    <property type="match status" value="1"/>
</dbReference>
<proteinExistence type="predicted"/>
<dbReference type="InterPro" id="IPR002625">
    <property type="entry name" value="Smr_dom"/>
</dbReference>
<dbReference type="AlphaFoldDB" id="A0A6M2BM96"/>
<dbReference type="Gene3D" id="3.30.1370.110">
    <property type="match status" value="1"/>
</dbReference>
<evidence type="ECO:0000256" key="1">
    <source>
        <dbReference type="SAM" id="MobiDB-lite"/>
    </source>
</evidence>
<dbReference type="Pfam" id="PF01713">
    <property type="entry name" value="Smr"/>
    <property type="match status" value="1"/>
</dbReference>
<feature type="domain" description="Smr" evidence="2">
    <location>
        <begin position="112"/>
        <end position="193"/>
    </location>
</feature>
<feature type="compositionally biased region" description="Polar residues" evidence="1">
    <location>
        <begin position="7"/>
        <end position="17"/>
    </location>
</feature>
<protein>
    <recommendedName>
        <fullName evidence="2">Smr domain-containing protein</fullName>
    </recommendedName>
</protein>
<dbReference type="GO" id="GO:0004520">
    <property type="term" value="F:DNA endonuclease activity"/>
    <property type="evidence" value="ECO:0007669"/>
    <property type="project" value="TreeGrafter"/>
</dbReference>
<name>A0A6M2BM96_9GAMM</name>
<sequence length="195" mass="21894">MIRRTTESSCESAVSDDQSSKAPDDDTDLFRLAMLGVRPHRPTARALADKPEPAPIPRQRLQDELEVLRELLADTEPDEIESGDTLLYRSAGVQDAVLRRLRRGHYRIESELDLHGHNRDRARLAVVQFLARCHERDLRCVRIIHGKGNGSPNSGPVLKALLGSWLRRRKDVIAYCSARVVDGGTGAIYVLLRAR</sequence>
<dbReference type="PANTHER" id="PTHR35562:SF2">
    <property type="entry name" value="DNA ENDONUCLEASE SMRA-RELATED"/>
    <property type="match status" value="1"/>
</dbReference>
<accession>A0A6M2BM96</accession>
<keyword evidence="4" id="KW-1185">Reference proteome</keyword>
<dbReference type="SMART" id="SM00463">
    <property type="entry name" value="SMR"/>
    <property type="match status" value="1"/>
</dbReference>